<keyword evidence="1" id="KW-0472">Membrane</keyword>
<keyword evidence="3" id="KW-1185">Reference proteome</keyword>
<keyword evidence="1" id="KW-0812">Transmembrane</keyword>
<organism evidence="2 3">
    <name type="scientific">Bacillus salipaludis</name>
    <dbReference type="NCBI Taxonomy" id="2547811"/>
    <lineage>
        <taxon>Bacteria</taxon>
        <taxon>Bacillati</taxon>
        <taxon>Bacillota</taxon>
        <taxon>Bacilli</taxon>
        <taxon>Bacillales</taxon>
        <taxon>Bacillaceae</taxon>
        <taxon>Bacillus</taxon>
    </lineage>
</organism>
<proteinExistence type="predicted"/>
<gene>
    <name evidence="2" type="ORF">ACJEBI_08675</name>
</gene>
<name>A0ABW8RFK6_9BACI</name>
<accession>A0ABW8RFK6</accession>
<dbReference type="EMBL" id="JBJHQH010000005">
    <property type="protein sequence ID" value="MFK9091554.1"/>
    <property type="molecule type" value="Genomic_DNA"/>
</dbReference>
<comment type="caution">
    <text evidence="2">The sequence shown here is derived from an EMBL/GenBank/DDBJ whole genome shotgun (WGS) entry which is preliminary data.</text>
</comment>
<dbReference type="Proteomes" id="UP001623041">
    <property type="component" value="Unassembled WGS sequence"/>
</dbReference>
<sequence>MQKDRNSFKTFVPNVRNLSQLVGATLSLFFQEDGLLDHYWGTEPIFLIIGLFVGLTAVFIP</sequence>
<dbReference type="RefSeq" id="WP_406580190.1">
    <property type="nucleotide sequence ID" value="NZ_JBJHQH010000005.1"/>
</dbReference>
<evidence type="ECO:0000256" key="1">
    <source>
        <dbReference type="SAM" id="Phobius"/>
    </source>
</evidence>
<keyword evidence="1" id="KW-1133">Transmembrane helix</keyword>
<feature type="transmembrane region" description="Helical" evidence="1">
    <location>
        <begin position="39"/>
        <end position="60"/>
    </location>
</feature>
<reference evidence="2 3" key="1">
    <citation type="submission" date="2024-11" db="EMBL/GenBank/DDBJ databases">
        <authorList>
            <person name="Lucas J.A."/>
        </authorList>
    </citation>
    <scope>NUCLEOTIDE SEQUENCE [LARGE SCALE GENOMIC DNA]</scope>
    <source>
        <strain evidence="2 3">Z 5.4</strain>
    </source>
</reference>
<evidence type="ECO:0000313" key="3">
    <source>
        <dbReference type="Proteomes" id="UP001623041"/>
    </source>
</evidence>
<protein>
    <submittedName>
        <fullName evidence="2">Uncharacterized protein</fullName>
    </submittedName>
</protein>
<evidence type="ECO:0000313" key="2">
    <source>
        <dbReference type="EMBL" id="MFK9091554.1"/>
    </source>
</evidence>